<keyword evidence="1" id="KW-0812">Transmembrane</keyword>
<name>A0AAD8PX61_9PEZI</name>
<proteinExistence type="predicted"/>
<dbReference type="Proteomes" id="UP001230504">
    <property type="component" value="Unassembled WGS sequence"/>
</dbReference>
<reference evidence="2" key="1">
    <citation type="submission" date="2021-06" db="EMBL/GenBank/DDBJ databases">
        <title>Comparative genomics, transcriptomics and evolutionary studies reveal genomic signatures of adaptation to plant cell wall in hemibiotrophic fungi.</title>
        <authorList>
            <consortium name="DOE Joint Genome Institute"/>
            <person name="Baroncelli R."/>
            <person name="Diaz J.F."/>
            <person name="Benocci T."/>
            <person name="Peng M."/>
            <person name="Battaglia E."/>
            <person name="Haridas S."/>
            <person name="Andreopoulos W."/>
            <person name="Labutti K."/>
            <person name="Pangilinan J."/>
            <person name="Floch G.L."/>
            <person name="Makela M.R."/>
            <person name="Henrissat B."/>
            <person name="Grigoriev I.V."/>
            <person name="Crouch J.A."/>
            <person name="De Vries R.P."/>
            <person name="Sukno S.A."/>
            <person name="Thon M.R."/>
        </authorList>
    </citation>
    <scope>NUCLEOTIDE SEQUENCE</scope>
    <source>
        <strain evidence="2">CBS 125086</strain>
    </source>
</reference>
<dbReference type="AlphaFoldDB" id="A0AAD8PX61"/>
<dbReference type="RefSeq" id="XP_060412804.1">
    <property type="nucleotide sequence ID" value="XM_060558130.1"/>
</dbReference>
<dbReference type="GeneID" id="85442370"/>
<comment type="caution">
    <text evidence="2">The sequence shown here is derived from an EMBL/GenBank/DDBJ whole genome shotgun (WGS) entry which is preliminary data.</text>
</comment>
<dbReference type="EMBL" id="JAHLJV010000041">
    <property type="protein sequence ID" value="KAK1585808.1"/>
    <property type="molecule type" value="Genomic_DNA"/>
</dbReference>
<keyword evidence="1" id="KW-0472">Membrane</keyword>
<evidence type="ECO:0000313" key="2">
    <source>
        <dbReference type="EMBL" id="KAK1585808.1"/>
    </source>
</evidence>
<sequence length="87" mass="9768">MWVVVALPHPSRSWLLPTPSFSHLMLSLFLFLVSDRSCVSKTMPNSCLAETRSIKCIMCLYPLHGGRSQMNGIWSHLSARIPLSIVL</sequence>
<organism evidence="2 3">
    <name type="scientific">Colletotrichum navitas</name>
    <dbReference type="NCBI Taxonomy" id="681940"/>
    <lineage>
        <taxon>Eukaryota</taxon>
        <taxon>Fungi</taxon>
        <taxon>Dikarya</taxon>
        <taxon>Ascomycota</taxon>
        <taxon>Pezizomycotina</taxon>
        <taxon>Sordariomycetes</taxon>
        <taxon>Hypocreomycetidae</taxon>
        <taxon>Glomerellales</taxon>
        <taxon>Glomerellaceae</taxon>
        <taxon>Colletotrichum</taxon>
        <taxon>Colletotrichum graminicola species complex</taxon>
    </lineage>
</organism>
<accession>A0AAD8PX61</accession>
<protein>
    <submittedName>
        <fullName evidence="2">Uncharacterized protein</fullName>
    </submittedName>
</protein>
<keyword evidence="3" id="KW-1185">Reference proteome</keyword>
<evidence type="ECO:0000256" key="1">
    <source>
        <dbReference type="SAM" id="Phobius"/>
    </source>
</evidence>
<gene>
    <name evidence="2" type="ORF">LY79DRAFT_557840</name>
</gene>
<evidence type="ECO:0000313" key="3">
    <source>
        <dbReference type="Proteomes" id="UP001230504"/>
    </source>
</evidence>
<feature type="transmembrane region" description="Helical" evidence="1">
    <location>
        <begin position="14"/>
        <end position="33"/>
    </location>
</feature>
<keyword evidence="1" id="KW-1133">Transmembrane helix</keyword>